<reference evidence="2 3" key="1">
    <citation type="submission" date="2014-04" db="EMBL/GenBank/DDBJ databases">
        <authorList>
            <consortium name="DOE Joint Genome Institute"/>
            <person name="Kuo A."/>
            <person name="Ruytinx J."/>
            <person name="Rineau F."/>
            <person name="Colpaert J."/>
            <person name="Kohler A."/>
            <person name="Nagy L.G."/>
            <person name="Floudas D."/>
            <person name="Copeland A."/>
            <person name="Barry K.W."/>
            <person name="Cichocki N."/>
            <person name="Veneault-Fourrey C."/>
            <person name="LaButti K."/>
            <person name="Lindquist E.A."/>
            <person name="Lipzen A."/>
            <person name="Lundell T."/>
            <person name="Morin E."/>
            <person name="Murat C."/>
            <person name="Sun H."/>
            <person name="Tunlid A."/>
            <person name="Henrissat B."/>
            <person name="Grigoriev I.V."/>
            <person name="Hibbett D.S."/>
            <person name="Martin F."/>
            <person name="Nordberg H.P."/>
            <person name="Cantor M.N."/>
            <person name="Hua S.X."/>
        </authorList>
    </citation>
    <scope>NUCLEOTIDE SEQUENCE [LARGE SCALE GENOMIC DNA]</scope>
    <source>
        <strain evidence="2 3">UH-Slu-Lm8-n1</strain>
    </source>
</reference>
<keyword evidence="3" id="KW-1185">Reference proteome</keyword>
<sequence>MEGGGREKVQRDCRGNAFPNVWKTRAMSAEQNRSCKCCTGRGQTCFWTDAENNPMVKACDLCQKDKLACPGRPRTVKVPKGMERQCPTGSPSPKGKGKKRQRSPPPEAPEVMEYDDQAWVAATNGIVAELARTNSLLERSILAAEGSRAAADRMCSGLEMFLQQQREFQALLFRELWMGLRTTLDEVQKALHVEEDEADEEQEEDEEMNEESRSEVDGSGEADESMEM</sequence>
<feature type="compositionally biased region" description="Acidic residues" evidence="1">
    <location>
        <begin position="218"/>
        <end position="228"/>
    </location>
</feature>
<evidence type="ECO:0000313" key="3">
    <source>
        <dbReference type="Proteomes" id="UP000054485"/>
    </source>
</evidence>
<dbReference type="OrthoDB" id="2689616at2759"/>
<feature type="compositionally biased region" description="Acidic residues" evidence="1">
    <location>
        <begin position="194"/>
        <end position="209"/>
    </location>
</feature>
<dbReference type="HOGENOM" id="CLU_088330_0_0_1"/>
<name>A0A0D0AKB3_9AGAM</name>
<proteinExistence type="predicted"/>
<evidence type="ECO:0000256" key="1">
    <source>
        <dbReference type="SAM" id="MobiDB-lite"/>
    </source>
</evidence>
<accession>A0A0D0AKB3</accession>
<reference evidence="3" key="2">
    <citation type="submission" date="2015-01" db="EMBL/GenBank/DDBJ databases">
        <title>Evolutionary Origins and Diversification of the Mycorrhizal Mutualists.</title>
        <authorList>
            <consortium name="DOE Joint Genome Institute"/>
            <consortium name="Mycorrhizal Genomics Consortium"/>
            <person name="Kohler A."/>
            <person name="Kuo A."/>
            <person name="Nagy L.G."/>
            <person name="Floudas D."/>
            <person name="Copeland A."/>
            <person name="Barry K.W."/>
            <person name="Cichocki N."/>
            <person name="Veneault-Fourrey C."/>
            <person name="LaButti K."/>
            <person name="Lindquist E.A."/>
            <person name="Lipzen A."/>
            <person name="Lundell T."/>
            <person name="Morin E."/>
            <person name="Murat C."/>
            <person name="Riley R."/>
            <person name="Ohm R."/>
            <person name="Sun H."/>
            <person name="Tunlid A."/>
            <person name="Henrissat B."/>
            <person name="Grigoriev I.V."/>
            <person name="Hibbett D.S."/>
            <person name="Martin F."/>
        </authorList>
    </citation>
    <scope>NUCLEOTIDE SEQUENCE [LARGE SCALE GENOMIC DNA]</scope>
    <source>
        <strain evidence="3">UH-Slu-Lm8-n1</strain>
    </source>
</reference>
<organism evidence="2 3">
    <name type="scientific">Suillus luteus UH-Slu-Lm8-n1</name>
    <dbReference type="NCBI Taxonomy" id="930992"/>
    <lineage>
        <taxon>Eukaryota</taxon>
        <taxon>Fungi</taxon>
        <taxon>Dikarya</taxon>
        <taxon>Basidiomycota</taxon>
        <taxon>Agaricomycotina</taxon>
        <taxon>Agaricomycetes</taxon>
        <taxon>Agaricomycetidae</taxon>
        <taxon>Boletales</taxon>
        <taxon>Suillineae</taxon>
        <taxon>Suillaceae</taxon>
        <taxon>Suillus</taxon>
    </lineage>
</organism>
<protein>
    <submittedName>
        <fullName evidence="2">Uncharacterized protein</fullName>
    </submittedName>
</protein>
<dbReference type="Proteomes" id="UP000054485">
    <property type="component" value="Unassembled WGS sequence"/>
</dbReference>
<dbReference type="AlphaFoldDB" id="A0A0D0AKB3"/>
<feature type="region of interest" description="Disordered" evidence="1">
    <location>
        <begin position="191"/>
        <end position="228"/>
    </location>
</feature>
<dbReference type="EMBL" id="KN835387">
    <property type="protein sequence ID" value="KIK38539.1"/>
    <property type="molecule type" value="Genomic_DNA"/>
</dbReference>
<gene>
    <name evidence="2" type="ORF">CY34DRAFT_108621</name>
</gene>
<evidence type="ECO:0000313" key="2">
    <source>
        <dbReference type="EMBL" id="KIK38539.1"/>
    </source>
</evidence>
<feature type="region of interest" description="Disordered" evidence="1">
    <location>
        <begin position="78"/>
        <end position="110"/>
    </location>
</feature>
<dbReference type="InParanoid" id="A0A0D0AKB3"/>